<dbReference type="SUPFAM" id="SSF140453">
    <property type="entry name" value="EsxAB dimer-like"/>
    <property type="match status" value="1"/>
</dbReference>
<proteinExistence type="predicted"/>
<dbReference type="InterPro" id="IPR036689">
    <property type="entry name" value="ESAT-6-like_sf"/>
</dbReference>
<evidence type="ECO:0000313" key="2">
    <source>
        <dbReference type="Proteomes" id="UP000078368"/>
    </source>
</evidence>
<gene>
    <name evidence="1" type="ORF">A4H34_04270</name>
</gene>
<dbReference type="AlphaFoldDB" id="A0A179B4K3"/>
<dbReference type="Gene3D" id="1.10.287.1060">
    <property type="entry name" value="ESAT-6-like"/>
    <property type="match status" value="1"/>
</dbReference>
<accession>A0A179B4K3</accession>
<protein>
    <submittedName>
        <fullName evidence="1">Uncharacterized protein</fullName>
    </submittedName>
</protein>
<evidence type="ECO:0000313" key="1">
    <source>
        <dbReference type="EMBL" id="OAP86370.1"/>
    </source>
</evidence>
<name>A0A179B4K3_9ACTO</name>
<dbReference type="Proteomes" id="UP000078368">
    <property type="component" value="Unassembled WGS sequence"/>
</dbReference>
<comment type="caution">
    <text evidence="1">The sequence shown here is derived from an EMBL/GenBank/DDBJ whole genome shotgun (WGS) entry which is preliminary data.</text>
</comment>
<dbReference type="EMBL" id="LVZK01000001">
    <property type="protein sequence ID" value="OAP86370.1"/>
    <property type="molecule type" value="Genomic_DNA"/>
</dbReference>
<sequence length="95" mass="9981">MDENMSSLNAHKSAINGKTTELRGNVQFQGGAAQAFTAAFNALEEASNRLFQKLGVYSQETKSTGSTSEQADIDEAQSYKNLGLDSLMGGGSSAV</sequence>
<keyword evidence="2" id="KW-1185">Reference proteome</keyword>
<reference evidence="1 2" key="1">
    <citation type="submission" date="2016-04" db="EMBL/GenBank/DDBJ databases">
        <title>Peptidophaga gingivicola gen. nov., sp. nov., isolated from human subgingival plaque.</title>
        <authorList>
            <person name="Beall C.J."/>
            <person name="Mokrzan E.M."/>
            <person name="Griffen A.L."/>
            <person name="Leys E.J."/>
        </authorList>
    </citation>
    <scope>NUCLEOTIDE SEQUENCE [LARGE SCALE GENOMIC DNA]</scope>
    <source>
        <strain evidence="1 2">BA112</strain>
    </source>
</reference>
<organism evidence="1 2">
    <name type="scientific">Peptidiphaga gingivicola</name>
    <dbReference type="NCBI Taxonomy" id="2741497"/>
    <lineage>
        <taxon>Bacteria</taxon>
        <taxon>Bacillati</taxon>
        <taxon>Actinomycetota</taxon>
        <taxon>Actinomycetes</taxon>
        <taxon>Actinomycetales</taxon>
        <taxon>Actinomycetaceae</taxon>
        <taxon>Peptidiphaga</taxon>
    </lineage>
</organism>